<dbReference type="SUPFAM" id="SSF52087">
    <property type="entry name" value="CRAL/TRIO domain"/>
    <property type="match status" value="1"/>
</dbReference>
<keyword evidence="3" id="KW-0472">Membrane</keyword>
<sequence length="552" mass="64100">MAGAGTPNNSEEIRQKIEDNKENIEELRRKFFEENAQDDPDFDPRDFDWIRSSDAYMYHVLLIGQMNLDTALDKLTRILKWRKEYGVNDLTLDSFPEDLREMGGVYPHATDKNGHRILWYRVKTYQKGPENQMWAKKMTVYWLNKLQKEDPEHRIVVLEDMSGAGVSNMDIDLVRFKIQCFELYFPALVEMLYIYDMPWILNTLWRIVERLLSQQARDHIKFIRGKEVQTYIATDSLPAHMGGTDPYEWVFIPELNEMEDAEGEEEEEEEQDEEREEERNGGDVSFRSVNGDADPSLLPIVNAARSLRQPRQHKKVHFQDEDDGKENVDPDHSSSDRKPQRKVGSHHKRGKNKETHVGPLVTIRPGEFLVFEPPASISGSEGISASLTITNTTAKKVVYKMKITNPERYKVRPSIGPINPGASIHITITLLSGPGECVVRDKFLLMSSDPGDLSFKTNSEIIYYWKNVKTEDIIEHRMSCIFNPLMTKKGEPLQQTDKNMQTVLNKLKSMEEQMCELRRENSKMIWLQRLLFLIITLVFLYTFIFKPTRALC</sequence>
<keyword evidence="7" id="KW-1185">Reference proteome</keyword>
<dbReference type="Pfam" id="PF00650">
    <property type="entry name" value="CRAL_TRIO"/>
    <property type="match status" value="1"/>
</dbReference>
<dbReference type="FunCoup" id="A0A7M7NHU3">
    <property type="interactions" value="579"/>
</dbReference>
<dbReference type="InterPro" id="IPR036273">
    <property type="entry name" value="CRAL/TRIO_N_dom_sf"/>
</dbReference>
<accession>A0A7M7NHU3</accession>
<organism evidence="6 7">
    <name type="scientific">Strongylocentrotus purpuratus</name>
    <name type="common">Purple sea urchin</name>
    <dbReference type="NCBI Taxonomy" id="7668"/>
    <lineage>
        <taxon>Eukaryota</taxon>
        <taxon>Metazoa</taxon>
        <taxon>Echinodermata</taxon>
        <taxon>Eleutherozoa</taxon>
        <taxon>Echinozoa</taxon>
        <taxon>Echinoidea</taxon>
        <taxon>Euechinoidea</taxon>
        <taxon>Echinacea</taxon>
        <taxon>Camarodonta</taxon>
        <taxon>Echinidea</taxon>
        <taxon>Strongylocentrotidae</taxon>
        <taxon>Strongylocentrotus</taxon>
    </lineage>
</organism>
<evidence type="ECO:0000256" key="2">
    <source>
        <dbReference type="SAM" id="MobiDB-lite"/>
    </source>
</evidence>
<dbReference type="GeneID" id="100887930"/>
<dbReference type="Gene3D" id="3.40.525.10">
    <property type="entry name" value="CRAL-TRIO lipid binding domain"/>
    <property type="match status" value="1"/>
</dbReference>
<dbReference type="RefSeq" id="XP_030836626.1">
    <property type="nucleotide sequence ID" value="XM_030980766.1"/>
</dbReference>
<dbReference type="PANTHER" id="PTHR46384:SF1">
    <property type="entry name" value="MOTILE SPERM DOMAIN-CONTAINING PROTEIN 2"/>
    <property type="match status" value="1"/>
</dbReference>
<dbReference type="InterPro" id="IPR000535">
    <property type="entry name" value="MSP_dom"/>
</dbReference>
<dbReference type="InterPro" id="IPR013783">
    <property type="entry name" value="Ig-like_fold"/>
</dbReference>
<evidence type="ECO:0000259" key="4">
    <source>
        <dbReference type="PROSITE" id="PS50191"/>
    </source>
</evidence>
<reference evidence="6" key="2">
    <citation type="submission" date="2021-01" db="UniProtKB">
        <authorList>
            <consortium name="EnsemblMetazoa"/>
        </authorList>
    </citation>
    <scope>IDENTIFICATION</scope>
</reference>
<keyword evidence="3" id="KW-1133">Transmembrane helix</keyword>
<dbReference type="OMA" id="NDALKCW"/>
<evidence type="ECO:0000256" key="3">
    <source>
        <dbReference type="SAM" id="Phobius"/>
    </source>
</evidence>
<name>A0A7M7NHU3_STRPU</name>
<dbReference type="CTD" id="158747"/>
<dbReference type="Proteomes" id="UP000007110">
    <property type="component" value="Unassembled WGS sequence"/>
</dbReference>
<dbReference type="EnsemblMetazoa" id="XM_030980766">
    <property type="protein sequence ID" value="XP_030836626"/>
    <property type="gene ID" value="LOC100887930"/>
</dbReference>
<dbReference type="InterPro" id="IPR036865">
    <property type="entry name" value="CRAL-TRIO_dom_sf"/>
</dbReference>
<proteinExistence type="predicted"/>
<evidence type="ECO:0000259" key="5">
    <source>
        <dbReference type="PROSITE" id="PS50202"/>
    </source>
</evidence>
<dbReference type="GO" id="GO:0012505">
    <property type="term" value="C:endomembrane system"/>
    <property type="evidence" value="ECO:0000318"/>
    <property type="project" value="GO_Central"/>
</dbReference>
<feature type="compositionally biased region" description="Basic and acidic residues" evidence="2">
    <location>
        <begin position="325"/>
        <end position="338"/>
    </location>
</feature>
<feature type="transmembrane region" description="Helical" evidence="3">
    <location>
        <begin position="526"/>
        <end position="545"/>
    </location>
</feature>
<dbReference type="InterPro" id="IPR053012">
    <property type="entry name" value="ER-organelle_contact"/>
</dbReference>
<evidence type="ECO:0000313" key="7">
    <source>
        <dbReference type="Proteomes" id="UP000007110"/>
    </source>
</evidence>
<dbReference type="OrthoDB" id="75724at2759"/>
<dbReference type="InterPro" id="IPR008962">
    <property type="entry name" value="PapD-like_sf"/>
</dbReference>
<dbReference type="CDD" id="cd00170">
    <property type="entry name" value="SEC14"/>
    <property type="match status" value="1"/>
</dbReference>
<feature type="domain" description="MSP" evidence="5">
    <location>
        <begin position="360"/>
        <end position="483"/>
    </location>
</feature>
<keyword evidence="1" id="KW-0175">Coiled coil</keyword>
<dbReference type="PROSITE" id="PS50191">
    <property type="entry name" value="CRAL_TRIO"/>
    <property type="match status" value="1"/>
</dbReference>
<keyword evidence="3" id="KW-0812">Transmembrane</keyword>
<feature type="domain" description="CRAL-TRIO" evidence="4">
    <location>
        <begin position="103"/>
        <end position="249"/>
    </location>
</feature>
<feature type="compositionally biased region" description="Basic residues" evidence="2">
    <location>
        <begin position="339"/>
        <end position="351"/>
    </location>
</feature>
<evidence type="ECO:0000313" key="6">
    <source>
        <dbReference type="EnsemblMetazoa" id="XP_030836626"/>
    </source>
</evidence>
<dbReference type="InterPro" id="IPR001251">
    <property type="entry name" value="CRAL-TRIO_dom"/>
</dbReference>
<protein>
    <recommendedName>
        <fullName evidence="8">Motile sperm domain-containing protein 2</fullName>
    </recommendedName>
</protein>
<dbReference type="SMART" id="SM00516">
    <property type="entry name" value="SEC14"/>
    <property type="match status" value="1"/>
</dbReference>
<dbReference type="SUPFAM" id="SSF46938">
    <property type="entry name" value="CRAL/TRIO N-terminal domain"/>
    <property type="match status" value="1"/>
</dbReference>
<feature type="compositionally biased region" description="Acidic residues" evidence="2">
    <location>
        <begin position="259"/>
        <end position="276"/>
    </location>
</feature>
<feature type="region of interest" description="Disordered" evidence="2">
    <location>
        <begin position="259"/>
        <end position="358"/>
    </location>
</feature>
<dbReference type="AlphaFoldDB" id="A0A7M7NHU3"/>
<reference evidence="7" key="1">
    <citation type="submission" date="2015-02" db="EMBL/GenBank/DDBJ databases">
        <title>Genome sequencing for Strongylocentrotus purpuratus.</title>
        <authorList>
            <person name="Murali S."/>
            <person name="Liu Y."/>
            <person name="Vee V."/>
            <person name="English A."/>
            <person name="Wang M."/>
            <person name="Skinner E."/>
            <person name="Han Y."/>
            <person name="Muzny D.M."/>
            <person name="Worley K.C."/>
            <person name="Gibbs R.A."/>
        </authorList>
    </citation>
    <scope>NUCLEOTIDE SEQUENCE</scope>
</reference>
<dbReference type="SUPFAM" id="SSF49354">
    <property type="entry name" value="PapD-like"/>
    <property type="match status" value="1"/>
</dbReference>
<dbReference type="GO" id="GO:0140284">
    <property type="term" value="C:endoplasmic reticulum-endosome membrane contact site"/>
    <property type="evidence" value="ECO:0000318"/>
    <property type="project" value="GO_Central"/>
</dbReference>
<dbReference type="Gene3D" id="2.60.40.10">
    <property type="entry name" value="Immunoglobulins"/>
    <property type="match status" value="1"/>
</dbReference>
<dbReference type="KEGG" id="spu:100887930"/>
<feature type="coiled-coil region" evidence="1">
    <location>
        <begin position="10"/>
        <end position="37"/>
    </location>
</feature>
<dbReference type="InParanoid" id="A0A7M7NHU3"/>
<dbReference type="Pfam" id="PF00635">
    <property type="entry name" value="Motile_Sperm"/>
    <property type="match status" value="1"/>
</dbReference>
<evidence type="ECO:0008006" key="8">
    <source>
        <dbReference type="Google" id="ProtNLM"/>
    </source>
</evidence>
<dbReference type="PROSITE" id="PS50202">
    <property type="entry name" value="MSP"/>
    <property type="match status" value="1"/>
</dbReference>
<dbReference type="PANTHER" id="PTHR46384">
    <property type="entry name" value="MOTILE SPERM DOMAIN-CONTAINING PROTEIN 2"/>
    <property type="match status" value="1"/>
</dbReference>
<evidence type="ECO:0000256" key="1">
    <source>
        <dbReference type="SAM" id="Coils"/>
    </source>
</evidence>